<feature type="domain" description="RING-type" evidence="6">
    <location>
        <begin position="13"/>
        <end position="69"/>
    </location>
</feature>
<gene>
    <name evidence="7" type="ORF">M408DRAFT_94135</name>
</gene>
<sequence length="325" mass="37419">MEKIKSLKEHLQCQICLELLRSPWTLSPCGHVGCFECLRAWFKEPDLENEEDDEPTPIIYKKKTCPQCRALIMLPPTRSYILKNLVDEIQPTTSPVHTSIETDPWKGVFAPIHKRHEINSEGTEDHQSEDDEGNSDEDDYDEDEDEQEEGLDYSSASRDSTSDYSEYRGEIQARSDHLDQVMAWEMEMRNEASAWTDPVWQPPRFDFGEFHLSPADLTRLSFLPHAEILSLLRRGATKNMIATYRLSYKHRYGIVAYLETSFRIRLGWNISRSSDDPDGTVYMEAVLGELRGHPERFRLEAGPRGIATIIRLVPTRGGLDDNEIL</sequence>
<evidence type="ECO:0000313" key="8">
    <source>
        <dbReference type="Proteomes" id="UP000054097"/>
    </source>
</evidence>
<name>A0A0C3BBX4_SERVB</name>
<dbReference type="HOGENOM" id="CLU_855713_0_0_1"/>
<dbReference type="PROSITE" id="PS50089">
    <property type="entry name" value="ZF_RING_2"/>
    <property type="match status" value="1"/>
</dbReference>
<feature type="compositionally biased region" description="Low complexity" evidence="5">
    <location>
        <begin position="152"/>
        <end position="164"/>
    </location>
</feature>
<dbReference type="GO" id="GO:0006513">
    <property type="term" value="P:protein monoubiquitination"/>
    <property type="evidence" value="ECO:0007669"/>
    <property type="project" value="InterPro"/>
</dbReference>
<dbReference type="Proteomes" id="UP000054097">
    <property type="component" value="Unassembled WGS sequence"/>
</dbReference>
<feature type="region of interest" description="Disordered" evidence="5">
    <location>
        <begin position="117"/>
        <end position="168"/>
    </location>
</feature>
<dbReference type="GO" id="GO:0061630">
    <property type="term" value="F:ubiquitin protein ligase activity"/>
    <property type="evidence" value="ECO:0007669"/>
    <property type="project" value="InterPro"/>
</dbReference>
<evidence type="ECO:0000256" key="4">
    <source>
        <dbReference type="PROSITE-ProRule" id="PRU00175"/>
    </source>
</evidence>
<organism evidence="7 8">
    <name type="scientific">Serendipita vermifera MAFF 305830</name>
    <dbReference type="NCBI Taxonomy" id="933852"/>
    <lineage>
        <taxon>Eukaryota</taxon>
        <taxon>Fungi</taxon>
        <taxon>Dikarya</taxon>
        <taxon>Basidiomycota</taxon>
        <taxon>Agaricomycotina</taxon>
        <taxon>Agaricomycetes</taxon>
        <taxon>Sebacinales</taxon>
        <taxon>Serendipitaceae</taxon>
        <taxon>Serendipita</taxon>
    </lineage>
</organism>
<dbReference type="AlphaFoldDB" id="A0A0C3BBX4"/>
<dbReference type="InterPro" id="IPR001841">
    <property type="entry name" value="Znf_RING"/>
</dbReference>
<evidence type="ECO:0000256" key="1">
    <source>
        <dbReference type="ARBA" id="ARBA00022723"/>
    </source>
</evidence>
<evidence type="ECO:0000256" key="5">
    <source>
        <dbReference type="SAM" id="MobiDB-lite"/>
    </source>
</evidence>
<reference evidence="7 8" key="1">
    <citation type="submission" date="2014-04" db="EMBL/GenBank/DDBJ databases">
        <authorList>
            <consortium name="DOE Joint Genome Institute"/>
            <person name="Kuo A."/>
            <person name="Zuccaro A."/>
            <person name="Kohler A."/>
            <person name="Nagy L.G."/>
            <person name="Floudas D."/>
            <person name="Copeland A."/>
            <person name="Barry K.W."/>
            <person name="Cichocki N."/>
            <person name="Veneault-Fourrey C."/>
            <person name="LaButti K."/>
            <person name="Lindquist E.A."/>
            <person name="Lipzen A."/>
            <person name="Lundell T."/>
            <person name="Morin E."/>
            <person name="Murat C."/>
            <person name="Sun H."/>
            <person name="Tunlid A."/>
            <person name="Henrissat B."/>
            <person name="Grigoriev I.V."/>
            <person name="Hibbett D.S."/>
            <person name="Martin F."/>
            <person name="Nordberg H.P."/>
            <person name="Cantor M.N."/>
            <person name="Hua S.X."/>
        </authorList>
    </citation>
    <scope>NUCLEOTIDE SEQUENCE [LARGE SCALE GENOMIC DNA]</scope>
    <source>
        <strain evidence="7 8">MAFF 305830</strain>
    </source>
</reference>
<dbReference type="STRING" id="933852.A0A0C3BBX4"/>
<dbReference type="PANTHER" id="PTHR14134:SF3">
    <property type="entry name" value="RING-CH-TYPE DOMAIN-CONTAINING PROTEIN"/>
    <property type="match status" value="1"/>
</dbReference>
<dbReference type="SMART" id="SM00184">
    <property type="entry name" value="RING"/>
    <property type="match status" value="1"/>
</dbReference>
<evidence type="ECO:0000313" key="7">
    <source>
        <dbReference type="EMBL" id="KIM34330.1"/>
    </source>
</evidence>
<feature type="compositionally biased region" description="Acidic residues" evidence="5">
    <location>
        <begin position="127"/>
        <end position="151"/>
    </location>
</feature>
<evidence type="ECO:0000256" key="2">
    <source>
        <dbReference type="ARBA" id="ARBA00022771"/>
    </source>
</evidence>
<proteinExistence type="predicted"/>
<evidence type="ECO:0000256" key="3">
    <source>
        <dbReference type="ARBA" id="ARBA00022833"/>
    </source>
</evidence>
<dbReference type="SUPFAM" id="SSF57850">
    <property type="entry name" value="RING/U-box"/>
    <property type="match status" value="1"/>
</dbReference>
<dbReference type="InterPro" id="IPR018957">
    <property type="entry name" value="Znf_C3HC4_RING-type"/>
</dbReference>
<dbReference type="InterPro" id="IPR039577">
    <property type="entry name" value="Rad18"/>
</dbReference>
<dbReference type="Pfam" id="PF00097">
    <property type="entry name" value="zf-C3HC4"/>
    <property type="match status" value="1"/>
</dbReference>
<accession>A0A0C3BBX4</accession>
<dbReference type="InterPro" id="IPR058504">
    <property type="entry name" value="DUF8191"/>
</dbReference>
<dbReference type="InterPro" id="IPR013083">
    <property type="entry name" value="Znf_RING/FYVE/PHD"/>
</dbReference>
<dbReference type="PANTHER" id="PTHR14134">
    <property type="entry name" value="E3 UBIQUITIN-PROTEIN LIGASE RAD18"/>
    <property type="match status" value="1"/>
</dbReference>
<dbReference type="EMBL" id="KN824277">
    <property type="protein sequence ID" value="KIM34330.1"/>
    <property type="molecule type" value="Genomic_DNA"/>
</dbReference>
<keyword evidence="8" id="KW-1185">Reference proteome</keyword>
<keyword evidence="1" id="KW-0479">Metal-binding</keyword>
<dbReference type="Gene3D" id="3.30.40.10">
    <property type="entry name" value="Zinc/RING finger domain, C3HC4 (zinc finger)"/>
    <property type="match status" value="1"/>
</dbReference>
<keyword evidence="2 4" id="KW-0863">Zinc-finger</keyword>
<reference evidence="8" key="2">
    <citation type="submission" date="2015-01" db="EMBL/GenBank/DDBJ databases">
        <title>Evolutionary Origins and Diversification of the Mycorrhizal Mutualists.</title>
        <authorList>
            <consortium name="DOE Joint Genome Institute"/>
            <consortium name="Mycorrhizal Genomics Consortium"/>
            <person name="Kohler A."/>
            <person name="Kuo A."/>
            <person name="Nagy L.G."/>
            <person name="Floudas D."/>
            <person name="Copeland A."/>
            <person name="Barry K.W."/>
            <person name="Cichocki N."/>
            <person name="Veneault-Fourrey C."/>
            <person name="LaButti K."/>
            <person name="Lindquist E.A."/>
            <person name="Lipzen A."/>
            <person name="Lundell T."/>
            <person name="Morin E."/>
            <person name="Murat C."/>
            <person name="Riley R."/>
            <person name="Ohm R."/>
            <person name="Sun H."/>
            <person name="Tunlid A."/>
            <person name="Henrissat B."/>
            <person name="Grigoriev I.V."/>
            <person name="Hibbett D.S."/>
            <person name="Martin F."/>
        </authorList>
    </citation>
    <scope>NUCLEOTIDE SEQUENCE [LARGE SCALE GENOMIC DNA]</scope>
    <source>
        <strain evidence="8">MAFF 305830</strain>
    </source>
</reference>
<dbReference type="GO" id="GO:0003697">
    <property type="term" value="F:single-stranded DNA binding"/>
    <property type="evidence" value="ECO:0007669"/>
    <property type="project" value="InterPro"/>
</dbReference>
<dbReference type="GO" id="GO:0006301">
    <property type="term" value="P:DNA damage tolerance"/>
    <property type="evidence" value="ECO:0007669"/>
    <property type="project" value="InterPro"/>
</dbReference>
<feature type="compositionally biased region" description="Basic and acidic residues" evidence="5">
    <location>
        <begin position="117"/>
        <end position="126"/>
    </location>
</feature>
<keyword evidence="3" id="KW-0862">Zinc</keyword>
<dbReference type="OrthoDB" id="6105938at2759"/>
<dbReference type="Pfam" id="PF26609">
    <property type="entry name" value="DUF8191"/>
    <property type="match status" value="1"/>
</dbReference>
<protein>
    <recommendedName>
        <fullName evidence="6">RING-type domain-containing protein</fullName>
    </recommendedName>
</protein>
<dbReference type="GO" id="GO:0008270">
    <property type="term" value="F:zinc ion binding"/>
    <property type="evidence" value="ECO:0007669"/>
    <property type="project" value="UniProtKB-KW"/>
</dbReference>
<evidence type="ECO:0000259" key="6">
    <source>
        <dbReference type="PROSITE" id="PS50089"/>
    </source>
</evidence>